<evidence type="ECO:0000313" key="7">
    <source>
        <dbReference type="Proteomes" id="UP000019132"/>
    </source>
</evidence>
<dbReference type="GO" id="GO:0008270">
    <property type="term" value="F:zinc ion binding"/>
    <property type="evidence" value="ECO:0007669"/>
    <property type="project" value="UniProtKB-KW"/>
</dbReference>
<dbReference type="HOGENOM" id="CLU_015303_5_2_1"/>
<keyword evidence="7" id="KW-1185">Reference proteome</keyword>
<dbReference type="Gene3D" id="3.30.40.10">
    <property type="entry name" value="Zinc/RING finger domain, C3HC4 (zinc finger)"/>
    <property type="match status" value="1"/>
</dbReference>
<dbReference type="AlphaFoldDB" id="K3WF93"/>
<evidence type="ECO:0000313" key="6">
    <source>
        <dbReference type="EnsemblProtists" id="PYU1_T003634"/>
    </source>
</evidence>
<keyword evidence="3" id="KW-0862">Zinc</keyword>
<protein>
    <recommendedName>
        <fullName evidence="5">FYVE-type domain-containing protein</fullName>
    </recommendedName>
</protein>
<keyword evidence="2 4" id="KW-0863">Zinc-finger</keyword>
<dbReference type="InterPro" id="IPR017455">
    <property type="entry name" value="Znf_FYVE-rel"/>
</dbReference>
<name>K3WF93_GLOUD</name>
<proteinExistence type="predicted"/>
<reference evidence="7" key="1">
    <citation type="journal article" date="2010" name="Genome Biol.">
        <title>Genome sequence of the necrotrophic plant pathogen Pythium ultimum reveals original pathogenicity mechanisms and effector repertoire.</title>
        <authorList>
            <person name="Levesque C.A."/>
            <person name="Brouwer H."/>
            <person name="Cano L."/>
            <person name="Hamilton J.P."/>
            <person name="Holt C."/>
            <person name="Huitema E."/>
            <person name="Raffaele S."/>
            <person name="Robideau G.P."/>
            <person name="Thines M."/>
            <person name="Win J."/>
            <person name="Zerillo M.M."/>
            <person name="Beakes G.W."/>
            <person name="Boore J.L."/>
            <person name="Busam D."/>
            <person name="Dumas B."/>
            <person name="Ferriera S."/>
            <person name="Fuerstenberg S.I."/>
            <person name="Gachon C.M."/>
            <person name="Gaulin E."/>
            <person name="Govers F."/>
            <person name="Grenville-Briggs L."/>
            <person name="Horner N."/>
            <person name="Hostetler J."/>
            <person name="Jiang R.H."/>
            <person name="Johnson J."/>
            <person name="Krajaejun T."/>
            <person name="Lin H."/>
            <person name="Meijer H.J."/>
            <person name="Moore B."/>
            <person name="Morris P."/>
            <person name="Phuntmart V."/>
            <person name="Puiu D."/>
            <person name="Shetty J."/>
            <person name="Stajich J.E."/>
            <person name="Tripathy S."/>
            <person name="Wawra S."/>
            <person name="van West P."/>
            <person name="Whitty B.R."/>
            <person name="Coutinho P.M."/>
            <person name="Henrissat B."/>
            <person name="Martin F."/>
            <person name="Thomas P.D."/>
            <person name="Tyler B.M."/>
            <person name="De Vries R.P."/>
            <person name="Kamoun S."/>
            <person name="Yandell M."/>
            <person name="Tisserat N."/>
            <person name="Buell C.R."/>
        </authorList>
    </citation>
    <scope>NUCLEOTIDE SEQUENCE</scope>
    <source>
        <strain evidence="7">DAOM:BR144</strain>
    </source>
</reference>
<evidence type="ECO:0000256" key="2">
    <source>
        <dbReference type="ARBA" id="ARBA00022771"/>
    </source>
</evidence>
<evidence type="ECO:0000256" key="3">
    <source>
        <dbReference type="ARBA" id="ARBA00022833"/>
    </source>
</evidence>
<dbReference type="SUPFAM" id="SSF57903">
    <property type="entry name" value="FYVE/PHD zinc finger"/>
    <property type="match status" value="1"/>
</dbReference>
<feature type="domain" description="FYVE-type" evidence="5">
    <location>
        <begin position="297"/>
        <end position="362"/>
    </location>
</feature>
<reference evidence="7" key="2">
    <citation type="submission" date="2010-04" db="EMBL/GenBank/DDBJ databases">
        <authorList>
            <person name="Buell R."/>
            <person name="Hamilton J."/>
            <person name="Hostetler J."/>
        </authorList>
    </citation>
    <scope>NUCLEOTIDE SEQUENCE [LARGE SCALE GENOMIC DNA]</scope>
    <source>
        <strain evidence="7">DAOM:BR144</strain>
    </source>
</reference>
<keyword evidence="1" id="KW-0479">Metal-binding</keyword>
<sequence length="567" mass="63500">MFPPLTLTAAQASKCREMADELLDRTMNEYDELLQPQPHQQQNPLPCQPQEQRRKLRLSRKHWKRVKTRENLTVFKERNPISLRHCAAVGPEWVNPKLLITSGTILGDLDDAMYGHVAFDGASMLLKAYITKNSLIGGTTLATVEAPNLEHPFRFLGVKWFAIGPPTSLTAVVWPRDVLVVEATGITHNTRGERIGYQLLKSIQLPGYDTLEDQNQSYLFTRGRVCSCLLFRQLSDGIIEVFQKGYFEAFGKITDSLALSTCARGFLSAWNAIGCSHFKKIMWQARHGDPIGRQTNTSDQYACRTCSKRFGAFSSADTCILCDAMVCSRCRLQWKLLDVDRTELSLTESDAILCKSCFTTTSRLDPLGIARQEIRSGRFNELLRPSDRAHDWHSTVVVKLWSFKGKGDTSMGDVSRTACCSPPAETVRPRERLHPLSYNTCLPQDLTKVNATLSSSLPEMNLDGGAAETHNGIAFKRKAPSEPEQGLKDNSDEDSDFCLEDTVVQYEPQVCASCGTCGNKHESDLSERLWKQMLALQVANESIYQLTIRTREVYLNQDDGSRAATGI</sequence>
<dbReference type="Proteomes" id="UP000019132">
    <property type="component" value="Unassembled WGS sequence"/>
</dbReference>
<dbReference type="PROSITE" id="PS50178">
    <property type="entry name" value="ZF_FYVE"/>
    <property type="match status" value="1"/>
</dbReference>
<dbReference type="EMBL" id="GL376638">
    <property type="status" value="NOT_ANNOTATED_CDS"/>
    <property type="molecule type" value="Genomic_DNA"/>
</dbReference>
<dbReference type="eggNOG" id="ENOG502SKBN">
    <property type="taxonomic scope" value="Eukaryota"/>
</dbReference>
<dbReference type="PANTHER" id="PTHR13510:SF44">
    <property type="entry name" value="RABENOSYN-5"/>
    <property type="match status" value="1"/>
</dbReference>
<dbReference type="InterPro" id="IPR013083">
    <property type="entry name" value="Znf_RING/FYVE/PHD"/>
</dbReference>
<accession>K3WF93</accession>
<dbReference type="InParanoid" id="K3WF93"/>
<dbReference type="InterPro" id="IPR011011">
    <property type="entry name" value="Znf_FYVE_PHD"/>
</dbReference>
<evidence type="ECO:0000256" key="4">
    <source>
        <dbReference type="PROSITE-ProRule" id="PRU00091"/>
    </source>
</evidence>
<reference evidence="6" key="3">
    <citation type="submission" date="2015-02" db="UniProtKB">
        <authorList>
            <consortium name="EnsemblProtists"/>
        </authorList>
    </citation>
    <scope>IDENTIFICATION</scope>
    <source>
        <strain evidence="6">DAOM BR144</strain>
    </source>
</reference>
<organism evidence="6 7">
    <name type="scientific">Globisporangium ultimum (strain ATCC 200006 / CBS 805.95 / DAOM BR144)</name>
    <name type="common">Pythium ultimum</name>
    <dbReference type="NCBI Taxonomy" id="431595"/>
    <lineage>
        <taxon>Eukaryota</taxon>
        <taxon>Sar</taxon>
        <taxon>Stramenopiles</taxon>
        <taxon>Oomycota</taxon>
        <taxon>Peronosporomycetes</taxon>
        <taxon>Pythiales</taxon>
        <taxon>Pythiaceae</taxon>
        <taxon>Globisporangium</taxon>
    </lineage>
</organism>
<dbReference type="PANTHER" id="PTHR13510">
    <property type="entry name" value="FYVE-FINGER-CONTAINING RAB5 EFFECTOR PROTEIN RABENOSYN-5-RELATED"/>
    <property type="match status" value="1"/>
</dbReference>
<dbReference type="InterPro" id="IPR052727">
    <property type="entry name" value="Rab4/Rab5_effector"/>
</dbReference>
<evidence type="ECO:0000259" key="5">
    <source>
        <dbReference type="PROSITE" id="PS50178"/>
    </source>
</evidence>
<dbReference type="EnsemblProtists" id="PYU1_T003634">
    <property type="protein sequence ID" value="PYU1_T003634"/>
    <property type="gene ID" value="PYU1_G003624"/>
</dbReference>
<dbReference type="VEuPathDB" id="FungiDB:PYU1_G003624"/>
<evidence type="ECO:0000256" key="1">
    <source>
        <dbReference type="ARBA" id="ARBA00022723"/>
    </source>
</evidence>